<dbReference type="EMBL" id="MHLC01000022">
    <property type="protein sequence ID" value="OGZ01021.1"/>
    <property type="molecule type" value="Genomic_DNA"/>
</dbReference>
<evidence type="ECO:0000313" key="2">
    <source>
        <dbReference type="EMBL" id="OGZ01021.1"/>
    </source>
</evidence>
<keyword evidence="1" id="KW-0472">Membrane</keyword>
<dbReference type="AlphaFoldDB" id="A0A1G2CK47"/>
<keyword evidence="1" id="KW-1133">Transmembrane helix</keyword>
<keyword evidence="1" id="KW-0812">Transmembrane</keyword>
<feature type="transmembrane region" description="Helical" evidence="1">
    <location>
        <begin position="14"/>
        <end position="34"/>
    </location>
</feature>
<dbReference type="STRING" id="1798652.A3A43_03050"/>
<feature type="transmembrane region" description="Helical" evidence="1">
    <location>
        <begin position="133"/>
        <end position="150"/>
    </location>
</feature>
<evidence type="ECO:0000313" key="3">
    <source>
        <dbReference type="Proteomes" id="UP000178495"/>
    </source>
</evidence>
<proteinExistence type="predicted"/>
<reference evidence="2 3" key="1">
    <citation type="journal article" date="2016" name="Nat. Commun.">
        <title>Thousands of microbial genomes shed light on interconnected biogeochemical processes in an aquifer system.</title>
        <authorList>
            <person name="Anantharaman K."/>
            <person name="Brown C.T."/>
            <person name="Hug L.A."/>
            <person name="Sharon I."/>
            <person name="Castelle C.J."/>
            <person name="Probst A.J."/>
            <person name="Thomas B.C."/>
            <person name="Singh A."/>
            <person name="Wilkins M.J."/>
            <person name="Karaoz U."/>
            <person name="Brodie E.L."/>
            <person name="Williams K.H."/>
            <person name="Hubbard S.S."/>
            <person name="Banfield J.F."/>
        </authorList>
    </citation>
    <scope>NUCLEOTIDE SEQUENCE [LARGE SCALE GENOMIC DNA]</scope>
</reference>
<dbReference type="Proteomes" id="UP000178495">
    <property type="component" value="Unassembled WGS sequence"/>
</dbReference>
<gene>
    <name evidence="2" type="ORF">A3A43_03050</name>
</gene>
<evidence type="ECO:0000256" key="1">
    <source>
        <dbReference type="SAM" id="Phobius"/>
    </source>
</evidence>
<accession>A0A1G2CK47</accession>
<comment type="caution">
    <text evidence="2">The sequence shown here is derived from an EMBL/GenBank/DDBJ whole genome shotgun (WGS) entry which is preliminary data.</text>
</comment>
<protein>
    <submittedName>
        <fullName evidence="2">Uncharacterized protein</fullName>
    </submittedName>
</protein>
<name>A0A1G2CK47_9BACT</name>
<sequence length="160" mass="17547">MNEAENLLKSAFDFVIWILVPLILLFVLGFTKSLAKKKGDVKSAGFWAGFMLFVVVLIYQVSVFLQVGFPHNKIFQGFSLGLALAGAVIGFSVLAGVKNVTSSKLSGWIAMIVTFITFYALLHYLFIRTYNEILLSLILGTTVGILAHFASPAHSSRDLL</sequence>
<feature type="transmembrane region" description="Helical" evidence="1">
    <location>
        <begin position="46"/>
        <end position="68"/>
    </location>
</feature>
<organism evidence="2 3">
    <name type="scientific">Candidatus Liptonbacteria bacterium RIFCSPLOWO2_01_FULL_56_20</name>
    <dbReference type="NCBI Taxonomy" id="1798652"/>
    <lineage>
        <taxon>Bacteria</taxon>
        <taxon>Candidatus Liptoniibacteriota</taxon>
    </lineage>
</organism>
<feature type="transmembrane region" description="Helical" evidence="1">
    <location>
        <begin position="74"/>
        <end position="95"/>
    </location>
</feature>
<feature type="transmembrane region" description="Helical" evidence="1">
    <location>
        <begin position="107"/>
        <end position="127"/>
    </location>
</feature>